<dbReference type="KEGG" id="teq:TEQUI_1281"/>
<dbReference type="AlphaFoldDB" id="A0A654KIB8"/>
<dbReference type="EMBL" id="CP002456">
    <property type="protein sequence ID" value="ADU92201.1"/>
    <property type="molecule type" value="Genomic_DNA"/>
</dbReference>
<dbReference type="Proteomes" id="UP000007472">
    <property type="component" value="Chromosome"/>
</dbReference>
<sequence>MILFLIYVLANPIKKIEKIEVMRDDLIAYLDYDNSNVGK</sequence>
<gene>
    <name evidence="1" type="ordered locus">TEQUI_1281</name>
</gene>
<name>A0A654KIB8_TAYEM</name>
<evidence type="ECO:0000313" key="1">
    <source>
        <dbReference type="EMBL" id="ADU92201.1"/>
    </source>
</evidence>
<accession>A0A654KIB8</accession>
<protein>
    <submittedName>
        <fullName evidence="1">Uncharacterized protein</fullName>
    </submittedName>
</protein>
<proteinExistence type="predicted"/>
<reference evidence="1 2" key="1">
    <citation type="journal article" date="2011" name="J. Bacteriol.">
        <title>Genome sequence of Taylorella equigenitalis MCE9, the causative agent of contagious equine metritis.</title>
        <authorList>
            <person name="Hebert L."/>
            <person name="Moumen B."/>
            <person name="Duquesne F."/>
            <person name="Breuil M.F."/>
            <person name="Laugier C."/>
            <person name="Batto J.M."/>
            <person name="Renault P."/>
            <person name="Petry S."/>
        </authorList>
    </citation>
    <scope>NUCLEOTIDE SEQUENCE [LARGE SCALE GENOMIC DNA]</scope>
    <source>
        <strain evidence="1 2">MCE9</strain>
    </source>
</reference>
<evidence type="ECO:0000313" key="2">
    <source>
        <dbReference type="Proteomes" id="UP000007472"/>
    </source>
</evidence>
<organism evidence="1 2">
    <name type="scientific">Taylorella equigenitalis (strain MCE9)</name>
    <dbReference type="NCBI Taxonomy" id="937774"/>
    <lineage>
        <taxon>Bacteria</taxon>
        <taxon>Pseudomonadati</taxon>
        <taxon>Pseudomonadota</taxon>
        <taxon>Betaproteobacteria</taxon>
        <taxon>Burkholderiales</taxon>
        <taxon>Alcaligenaceae</taxon>
        <taxon>Taylorella</taxon>
    </lineage>
</organism>